<proteinExistence type="inferred from homology"/>
<dbReference type="Gene3D" id="1.10.12.10">
    <property type="entry name" value="Lyase 2-enoyl-coa Hydratase, Chain A, domain 2"/>
    <property type="match status" value="1"/>
</dbReference>
<evidence type="ECO:0000256" key="3">
    <source>
        <dbReference type="SAM" id="MobiDB-lite"/>
    </source>
</evidence>
<dbReference type="InterPro" id="IPR001753">
    <property type="entry name" value="Enoyl-CoA_hydra/iso"/>
</dbReference>
<name>A0A7Y6NKK4_9BURK</name>
<dbReference type="CDD" id="cd06558">
    <property type="entry name" value="crotonase-like"/>
    <property type="match status" value="1"/>
</dbReference>
<evidence type="ECO:0000313" key="5">
    <source>
        <dbReference type="Proteomes" id="UP000529637"/>
    </source>
</evidence>
<dbReference type="PANTHER" id="PTHR11941:SF54">
    <property type="entry name" value="ENOYL-COA HYDRATASE, MITOCHONDRIAL"/>
    <property type="match status" value="1"/>
</dbReference>
<reference evidence="4 5" key="1">
    <citation type="submission" date="2020-06" db="EMBL/GenBank/DDBJ databases">
        <title>Schlegella sp. ID0723 isolated from air conditioner.</title>
        <authorList>
            <person name="Kim D.Y."/>
            <person name="Kim D.-U."/>
        </authorList>
    </citation>
    <scope>NUCLEOTIDE SEQUENCE [LARGE SCALE GENOMIC DNA]</scope>
    <source>
        <strain evidence="4 5">ID0723</strain>
    </source>
</reference>
<protein>
    <submittedName>
        <fullName evidence="4">Crotonase/enoyl-CoA hydratase family protein</fullName>
    </submittedName>
</protein>
<dbReference type="Pfam" id="PF00378">
    <property type="entry name" value="ECH_1"/>
    <property type="match status" value="1"/>
</dbReference>
<dbReference type="InterPro" id="IPR029045">
    <property type="entry name" value="ClpP/crotonase-like_dom_sf"/>
</dbReference>
<evidence type="ECO:0000256" key="1">
    <source>
        <dbReference type="ARBA" id="ARBA00005254"/>
    </source>
</evidence>
<evidence type="ECO:0000313" key="4">
    <source>
        <dbReference type="EMBL" id="NUZ04824.1"/>
    </source>
</evidence>
<keyword evidence="5" id="KW-1185">Reference proteome</keyword>
<sequence length="300" mass="31002">MLNQFRKHAALSDSPEHTLAAAPRPATGALAALDLLRIEHAGPITHVRLNRPAKRNAINDGLVAQLQAAFGGLPGDTRVVVLSGEGAHFSAGLDLSELSERSVAEGVFHSRSWHSAFEQIQFGRVPVVAVLQGAVVGGGLELAASAHIRVAEASAFYGLPEGQRGLFVGGGGSARIPRLIGAARMADMMLTGRVYDAREGQGVGFSQYVVENGQGLATAFELAGKIAANAPLSNFAVLHALPRIADMGQAEGLFVESLMAAIAQGDHAAKDRIQAFLDGKAAKVAQPTGSTGARPPASNG</sequence>
<feature type="region of interest" description="Disordered" evidence="3">
    <location>
        <begin position="1"/>
        <end position="22"/>
    </location>
</feature>
<keyword evidence="2" id="KW-0456">Lyase</keyword>
<dbReference type="GO" id="GO:0006635">
    <property type="term" value="P:fatty acid beta-oxidation"/>
    <property type="evidence" value="ECO:0007669"/>
    <property type="project" value="TreeGrafter"/>
</dbReference>
<dbReference type="NCBIfam" id="NF006013">
    <property type="entry name" value="PRK08150.1"/>
    <property type="match status" value="1"/>
</dbReference>
<comment type="similarity">
    <text evidence="1">Belongs to the enoyl-CoA hydratase/isomerase family.</text>
</comment>
<dbReference type="GO" id="GO:0016829">
    <property type="term" value="F:lyase activity"/>
    <property type="evidence" value="ECO:0007669"/>
    <property type="project" value="UniProtKB-KW"/>
</dbReference>
<organism evidence="4 5">
    <name type="scientific">Piscinibacter koreensis</name>
    <dbReference type="NCBI Taxonomy" id="2742824"/>
    <lineage>
        <taxon>Bacteria</taxon>
        <taxon>Pseudomonadati</taxon>
        <taxon>Pseudomonadota</taxon>
        <taxon>Betaproteobacteria</taxon>
        <taxon>Burkholderiales</taxon>
        <taxon>Sphaerotilaceae</taxon>
        <taxon>Piscinibacter</taxon>
    </lineage>
</organism>
<dbReference type="Proteomes" id="UP000529637">
    <property type="component" value="Unassembled WGS sequence"/>
</dbReference>
<dbReference type="PANTHER" id="PTHR11941">
    <property type="entry name" value="ENOYL-COA HYDRATASE-RELATED"/>
    <property type="match status" value="1"/>
</dbReference>
<dbReference type="InterPro" id="IPR014748">
    <property type="entry name" value="Enoyl-CoA_hydra_C"/>
</dbReference>
<dbReference type="SUPFAM" id="SSF52096">
    <property type="entry name" value="ClpP/crotonase"/>
    <property type="match status" value="1"/>
</dbReference>
<evidence type="ECO:0000256" key="2">
    <source>
        <dbReference type="ARBA" id="ARBA00023239"/>
    </source>
</evidence>
<dbReference type="AlphaFoldDB" id="A0A7Y6NKK4"/>
<dbReference type="EMBL" id="JABWMJ010000001">
    <property type="protein sequence ID" value="NUZ04824.1"/>
    <property type="molecule type" value="Genomic_DNA"/>
</dbReference>
<gene>
    <name evidence="4" type="ORF">HQN59_03525</name>
</gene>
<accession>A0A7Y6NKK4</accession>
<comment type="caution">
    <text evidence="4">The sequence shown here is derived from an EMBL/GenBank/DDBJ whole genome shotgun (WGS) entry which is preliminary data.</text>
</comment>
<dbReference type="Gene3D" id="3.90.226.10">
    <property type="entry name" value="2-enoyl-CoA Hydratase, Chain A, domain 1"/>
    <property type="match status" value="1"/>
</dbReference>